<reference evidence="4" key="1">
    <citation type="submission" date="2019-01" db="EMBL/GenBank/DDBJ databases">
        <title>Draft genomes of a novel of Sporanaerobacter strains.</title>
        <authorList>
            <person name="Ma S."/>
        </authorList>
    </citation>
    <scope>NUCLEOTIDE SEQUENCE [LARGE SCALE GENOMIC DNA]</scope>
    <source>
        <strain evidence="4">NJN-17</strain>
    </source>
</reference>
<evidence type="ECO:0000256" key="2">
    <source>
        <dbReference type="HAMAP-Rule" id="MF_00048"/>
    </source>
</evidence>
<comment type="similarity">
    <text evidence="1 2">Belongs to the UPF0102 family.</text>
</comment>
<dbReference type="PANTHER" id="PTHR34039:SF1">
    <property type="entry name" value="UPF0102 PROTEIN YRAN"/>
    <property type="match status" value="1"/>
</dbReference>
<protein>
    <recommendedName>
        <fullName evidence="2">UPF0102 protein EQM13_08360</fullName>
    </recommendedName>
</protein>
<proteinExistence type="inferred from homology"/>
<dbReference type="EMBL" id="CP035282">
    <property type="protein sequence ID" value="QAT61593.1"/>
    <property type="molecule type" value="Genomic_DNA"/>
</dbReference>
<evidence type="ECO:0000256" key="1">
    <source>
        <dbReference type="ARBA" id="ARBA00006738"/>
    </source>
</evidence>
<name>A0A410QC41_9FIRM</name>
<dbReference type="NCBIfam" id="NF009150">
    <property type="entry name" value="PRK12497.1-3"/>
    <property type="match status" value="1"/>
</dbReference>
<dbReference type="Pfam" id="PF02021">
    <property type="entry name" value="UPF0102"/>
    <property type="match status" value="1"/>
</dbReference>
<evidence type="ECO:0000313" key="4">
    <source>
        <dbReference type="Proteomes" id="UP000287969"/>
    </source>
</evidence>
<evidence type="ECO:0000313" key="3">
    <source>
        <dbReference type="EMBL" id="QAT61593.1"/>
    </source>
</evidence>
<dbReference type="Proteomes" id="UP000287969">
    <property type="component" value="Chromosome"/>
</dbReference>
<dbReference type="NCBIfam" id="TIGR00252">
    <property type="entry name" value="YraN family protein"/>
    <property type="match status" value="1"/>
</dbReference>
<dbReference type="OrthoDB" id="9802516at2"/>
<dbReference type="NCBIfam" id="NF009154">
    <property type="entry name" value="PRK12497.3-3"/>
    <property type="match status" value="1"/>
</dbReference>
<gene>
    <name evidence="3" type="ORF">EQM13_08360</name>
</gene>
<organism evidence="3 4">
    <name type="scientific">Acidilutibacter cellobiosedens</name>
    <dbReference type="NCBI Taxonomy" id="2507161"/>
    <lineage>
        <taxon>Bacteria</taxon>
        <taxon>Bacillati</taxon>
        <taxon>Bacillota</taxon>
        <taxon>Tissierellia</taxon>
        <taxon>Tissierellales</taxon>
        <taxon>Acidilutibacteraceae</taxon>
        <taxon>Acidilutibacter</taxon>
    </lineage>
</organism>
<dbReference type="AlphaFoldDB" id="A0A410QC41"/>
<accession>A0A410QC41</accession>
<dbReference type="InterPro" id="IPR003509">
    <property type="entry name" value="UPF0102_YraN-like"/>
</dbReference>
<dbReference type="HAMAP" id="MF_00048">
    <property type="entry name" value="UPF0102"/>
    <property type="match status" value="1"/>
</dbReference>
<keyword evidence="4" id="KW-1185">Reference proteome</keyword>
<dbReference type="CDD" id="cd20736">
    <property type="entry name" value="PoNe_Nuclease"/>
    <property type="match status" value="1"/>
</dbReference>
<dbReference type="KEGG" id="spoa:EQM13_08360"/>
<dbReference type="Gene3D" id="3.40.1350.10">
    <property type="match status" value="1"/>
</dbReference>
<dbReference type="InterPro" id="IPR011856">
    <property type="entry name" value="tRNA_endonuc-like_dom_sf"/>
</dbReference>
<dbReference type="RefSeq" id="WP_114217813.1">
    <property type="nucleotide sequence ID" value="NZ_CP035282.1"/>
</dbReference>
<dbReference type="SUPFAM" id="SSF52980">
    <property type="entry name" value="Restriction endonuclease-like"/>
    <property type="match status" value="1"/>
</dbReference>
<dbReference type="PANTHER" id="PTHR34039">
    <property type="entry name" value="UPF0102 PROTEIN YRAN"/>
    <property type="match status" value="1"/>
</dbReference>
<dbReference type="GO" id="GO:0003676">
    <property type="term" value="F:nucleic acid binding"/>
    <property type="evidence" value="ECO:0007669"/>
    <property type="project" value="InterPro"/>
</dbReference>
<dbReference type="InterPro" id="IPR011335">
    <property type="entry name" value="Restrct_endonuc-II-like"/>
</dbReference>
<sequence length="116" mass="13793">MNNVKKGKRGEDLACNYLISEGYEIIERNFSVKTGEIDLIAIKDDVIIFIEVKSRSNCNYGYPYEAVNSHKRNKIINTSLHYMRIKNLTNYQMRFDIIEVYFNENDRINHIKNVFY</sequence>